<dbReference type="GO" id="GO:0004564">
    <property type="term" value="F:beta-fructofuranosidase activity"/>
    <property type="evidence" value="ECO:0007669"/>
    <property type="project" value="UniProtKB-EC"/>
</dbReference>
<dbReference type="InterPro" id="IPR013148">
    <property type="entry name" value="Glyco_hydro_32_N"/>
</dbReference>
<name>A0A5N6TWU8_ASPAV</name>
<evidence type="ECO:0000256" key="1">
    <source>
        <dbReference type="ARBA" id="ARBA00009902"/>
    </source>
</evidence>
<keyword evidence="4 7" id="KW-0378">Hydrolase</keyword>
<dbReference type="Pfam" id="PF00251">
    <property type="entry name" value="Glyco_hydro_32N"/>
    <property type="match status" value="1"/>
</dbReference>
<dbReference type="SUPFAM" id="SSF75005">
    <property type="entry name" value="Arabinanase/levansucrase/invertase"/>
    <property type="match status" value="1"/>
</dbReference>
<proteinExistence type="inferred from homology"/>
<evidence type="ECO:0000256" key="5">
    <source>
        <dbReference type="ARBA" id="ARBA00023295"/>
    </source>
</evidence>
<dbReference type="PANTHER" id="PTHR43101:SF1">
    <property type="entry name" value="BETA-FRUCTOSIDASE"/>
    <property type="match status" value="1"/>
</dbReference>
<dbReference type="Gene3D" id="2.115.10.20">
    <property type="entry name" value="Glycosyl hydrolase domain, family 43"/>
    <property type="match status" value="1"/>
</dbReference>
<protein>
    <recommendedName>
        <fullName evidence="2">beta-fructofuranosidase</fullName>
        <ecNumber evidence="2">3.2.1.26</ecNumber>
    </recommendedName>
</protein>
<dbReference type="CDD" id="cd08995">
    <property type="entry name" value="GH32_EcAec43-like"/>
    <property type="match status" value="1"/>
</dbReference>
<evidence type="ECO:0000256" key="4">
    <source>
        <dbReference type="ARBA" id="ARBA00022801"/>
    </source>
</evidence>
<dbReference type="OrthoDB" id="202537at2759"/>
<dbReference type="AlphaFoldDB" id="A0A5N6TWU8"/>
<dbReference type="InterPro" id="IPR051214">
    <property type="entry name" value="GH32_Enzymes"/>
</dbReference>
<gene>
    <name evidence="7" type="ORF">BDV25DRAFT_106333</name>
</gene>
<accession>A0A5N6TWU8</accession>
<evidence type="ECO:0000259" key="6">
    <source>
        <dbReference type="Pfam" id="PF00251"/>
    </source>
</evidence>
<dbReference type="SMART" id="SM00640">
    <property type="entry name" value="Glyco_32"/>
    <property type="match status" value="1"/>
</dbReference>
<dbReference type="InterPro" id="IPR001362">
    <property type="entry name" value="Glyco_hydro_32"/>
</dbReference>
<organism evidence="7 8">
    <name type="scientific">Aspergillus avenaceus</name>
    <dbReference type="NCBI Taxonomy" id="36643"/>
    <lineage>
        <taxon>Eukaryota</taxon>
        <taxon>Fungi</taxon>
        <taxon>Dikarya</taxon>
        <taxon>Ascomycota</taxon>
        <taxon>Pezizomycotina</taxon>
        <taxon>Eurotiomycetes</taxon>
        <taxon>Eurotiomycetidae</taxon>
        <taxon>Eurotiales</taxon>
        <taxon>Aspergillaceae</taxon>
        <taxon>Aspergillus</taxon>
        <taxon>Aspergillus subgen. Circumdati</taxon>
    </lineage>
</organism>
<evidence type="ECO:0000256" key="2">
    <source>
        <dbReference type="ARBA" id="ARBA00012758"/>
    </source>
</evidence>
<comment type="similarity">
    <text evidence="1">Belongs to the glycosyl hydrolase 32 family.</text>
</comment>
<sequence length="519" mass="57830">MVSFTALSSLTLKRPAPNQKSADAIPILIGDTYHLVHLKAPPHTVHHPERLQSYWSHLRSKDLIHWSSDGSPPIVSGERPAPRDINGAWTGSALIGPDGYMHIFYTGYNLSQERQVIIHAASSDIEGSSLVKYPEPISISSATVTNLALFEDIDFRDPYVLFNVEEQRYWMLVATRMLDGPWARGCLALLTSTDLSTWHLEPDPLFALDDIFCPECPELFTLPNGKWYLVYSRFDAPEAGTVYRVSDAPRGPFQKPKDGSAGCWDGKRWHAAKSYPKAGDPSKRIYFGWIADRSENKKGVWGGHMAYPRQVSAAADGSLRIEPAEEILSELFRSGPAFKLPPVRLGPYGAVKKHFLYPTSANPEPGSSSPTLMSFKFSSSDAASFGILFHADPDDSGYWLRFSPTRATPGKPTFTITLSLCSPSDNFWSDQFRLYMPQVVDGLELVRHNNVFIKQDETIKVLMIGDTLEIFVGGRAISYRFRQDCDEGQGGNTRYGLFVDDGEVTFRSFSSIVSKPLSE</sequence>
<dbReference type="InterPro" id="IPR023296">
    <property type="entry name" value="Glyco_hydro_beta-prop_sf"/>
</dbReference>
<dbReference type="EMBL" id="ML742086">
    <property type="protein sequence ID" value="KAE8150770.1"/>
    <property type="molecule type" value="Genomic_DNA"/>
</dbReference>
<dbReference type="EC" id="3.2.1.26" evidence="2"/>
<feature type="domain" description="Glycosyl hydrolase family 32 N-terminal" evidence="6">
    <location>
        <begin position="26"/>
        <end position="322"/>
    </location>
</feature>
<dbReference type="GO" id="GO:0005975">
    <property type="term" value="P:carbohydrate metabolic process"/>
    <property type="evidence" value="ECO:0007669"/>
    <property type="project" value="InterPro"/>
</dbReference>
<reference evidence="7 8" key="1">
    <citation type="submission" date="2019-04" db="EMBL/GenBank/DDBJ databases">
        <title>Friends and foes A comparative genomics study of 23 Aspergillus species from section Flavi.</title>
        <authorList>
            <consortium name="DOE Joint Genome Institute"/>
            <person name="Kjaerbolling I."/>
            <person name="Vesth T."/>
            <person name="Frisvad J.C."/>
            <person name="Nybo J.L."/>
            <person name="Theobald S."/>
            <person name="Kildgaard S."/>
            <person name="Isbrandt T."/>
            <person name="Kuo A."/>
            <person name="Sato A."/>
            <person name="Lyhne E.K."/>
            <person name="Kogle M.E."/>
            <person name="Wiebenga A."/>
            <person name="Kun R.S."/>
            <person name="Lubbers R.J."/>
            <person name="Makela M.R."/>
            <person name="Barry K."/>
            <person name="Chovatia M."/>
            <person name="Clum A."/>
            <person name="Daum C."/>
            <person name="Haridas S."/>
            <person name="He G."/>
            <person name="LaButti K."/>
            <person name="Lipzen A."/>
            <person name="Mondo S."/>
            <person name="Riley R."/>
            <person name="Salamov A."/>
            <person name="Simmons B.A."/>
            <person name="Magnuson J.K."/>
            <person name="Henrissat B."/>
            <person name="Mortensen U.H."/>
            <person name="Larsen T.O."/>
            <person name="Devries R.P."/>
            <person name="Grigoriev I.V."/>
            <person name="Machida M."/>
            <person name="Baker S.E."/>
            <person name="Andersen M.R."/>
        </authorList>
    </citation>
    <scope>NUCLEOTIDE SEQUENCE [LARGE SCALE GENOMIC DNA]</scope>
    <source>
        <strain evidence="7 8">IBT 18842</strain>
    </source>
</reference>
<keyword evidence="8" id="KW-1185">Reference proteome</keyword>
<evidence type="ECO:0000256" key="3">
    <source>
        <dbReference type="ARBA" id="ARBA00022729"/>
    </source>
</evidence>
<dbReference type="PANTHER" id="PTHR43101">
    <property type="entry name" value="BETA-FRUCTOSIDASE"/>
    <property type="match status" value="1"/>
</dbReference>
<keyword evidence="5" id="KW-0326">Glycosidase</keyword>
<evidence type="ECO:0000313" key="8">
    <source>
        <dbReference type="Proteomes" id="UP000325780"/>
    </source>
</evidence>
<keyword evidence="3" id="KW-0732">Signal</keyword>
<dbReference type="Proteomes" id="UP000325780">
    <property type="component" value="Unassembled WGS sequence"/>
</dbReference>
<evidence type="ECO:0000313" key="7">
    <source>
        <dbReference type="EMBL" id="KAE8150770.1"/>
    </source>
</evidence>